<dbReference type="Proteomes" id="UP000180235">
    <property type="component" value="Chromosome"/>
</dbReference>
<keyword evidence="2" id="KW-1185">Reference proteome</keyword>
<proteinExistence type="predicted"/>
<dbReference type="EMBL" id="CP017675">
    <property type="protein sequence ID" value="APB34484.1"/>
    <property type="molecule type" value="Genomic_DNA"/>
</dbReference>
<name>A0A1J0AEX5_9CYAN</name>
<gene>
    <name evidence="1" type="ORF">GlitD10_2155</name>
</gene>
<protein>
    <submittedName>
        <fullName evidence="1">Uncharacterized protein</fullName>
    </submittedName>
</protein>
<accession>A0A1J0AEX5</accession>
<organism evidence="1 2">
    <name type="scientific">Gloeomargarita lithophora Alchichica-D10</name>
    <dbReference type="NCBI Taxonomy" id="1188229"/>
    <lineage>
        <taxon>Bacteria</taxon>
        <taxon>Bacillati</taxon>
        <taxon>Cyanobacteriota</taxon>
        <taxon>Cyanophyceae</taxon>
        <taxon>Gloeomargaritales</taxon>
        <taxon>Gloeomargaritaceae</taxon>
        <taxon>Gloeomargarita</taxon>
    </lineage>
</organism>
<evidence type="ECO:0000313" key="1">
    <source>
        <dbReference type="EMBL" id="APB34484.1"/>
    </source>
</evidence>
<dbReference type="KEGG" id="glt:GlitD10_2155"/>
<dbReference type="RefSeq" id="WP_157776234.1">
    <property type="nucleotide sequence ID" value="NZ_CP017675.1"/>
</dbReference>
<dbReference type="AlphaFoldDB" id="A0A1J0AEX5"/>
<reference evidence="1 2" key="1">
    <citation type="submission" date="2016-10" db="EMBL/GenBank/DDBJ databases">
        <title>Description of Gloeomargarita lithophora gen. nov., sp. nov., a thylakoid-bearing basal-branching cyanobacterium with intracellular carbonates, and proposal for Gloeomargaritales ord. nov.</title>
        <authorList>
            <person name="Moreira D."/>
            <person name="Tavera R."/>
            <person name="Benzerara K."/>
            <person name="Skouri-Panet F."/>
            <person name="Couradeau E."/>
            <person name="Gerard E."/>
            <person name="Loussert C."/>
            <person name="Novelo E."/>
            <person name="Zivanovic Y."/>
            <person name="Lopez-Garcia P."/>
        </authorList>
    </citation>
    <scope>NUCLEOTIDE SEQUENCE [LARGE SCALE GENOMIC DNA]</scope>
    <source>
        <strain evidence="1 2">D10</strain>
    </source>
</reference>
<sequence>MLERMVSRMPPEIGRFVTQEGREILARMGVEVDGLPELVVPEKAGLGVAVEKPEGLRVTNYEGLDNYGDERLKERRITREEVDEAVANPVLVLKQGGGRYYFLGQYQAVVVDEMGNLITAYNRVPKTKYDGYRDYIMDLIQTLEVK</sequence>
<evidence type="ECO:0000313" key="2">
    <source>
        <dbReference type="Proteomes" id="UP000180235"/>
    </source>
</evidence>